<dbReference type="Proteomes" id="UP001153678">
    <property type="component" value="Unassembled WGS sequence"/>
</dbReference>
<proteinExistence type="predicted"/>
<reference evidence="1" key="1">
    <citation type="submission" date="2022-08" db="EMBL/GenBank/DDBJ databases">
        <authorList>
            <person name="Kallberg Y."/>
            <person name="Tangrot J."/>
            <person name="Rosling A."/>
        </authorList>
    </citation>
    <scope>NUCLEOTIDE SEQUENCE</scope>
    <source>
        <strain evidence="1">Wild A</strain>
    </source>
</reference>
<evidence type="ECO:0000313" key="2">
    <source>
        <dbReference type="Proteomes" id="UP001153678"/>
    </source>
</evidence>
<name>A0A9W4T571_9GLOM</name>
<dbReference type="AlphaFoldDB" id="A0A9W4T571"/>
<organism evidence="1 2">
    <name type="scientific">Funneliformis geosporum</name>
    <dbReference type="NCBI Taxonomy" id="1117311"/>
    <lineage>
        <taxon>Eukaryota</taxon>
        <taxon>Fungi</taxon>
        <taxon>Fungi incertae sedis</taxon>
        <taxon>Mucoromycota</taxon>
        <taxon>Glomeromycotina</taxon>
        <taxon>Glomeromycetes</taxon>
        <taxon>Glomerales</taxon>
        <taxon>Glomeraceae</taxon>
        <taxon>Funneliformis</taxon>
    </lineage>
</organism>
<gene>
    <name evidence="1" type="ORF">FWILDA_LOCUS15764</name>
</gene>
<dbReference type="EMBL" id="CAMKVN010008737">
    <property type="protein sequence ID" value="CAI2192811.1"/>
    <property type="molecule type" value="Genomic_DNA"/>
</dbReference>
<evidence type="ECO:0000313" key="1">
    <source>
        <dbReference type="EMBL" id="CAI2192811.1"/>
    </source>
</evidence>
<keyword evidence="2" id="KW-1185">Reference proteome</keyword>
<accession>A0A9W4T571</accession>
<sequence length="197" mass="22947">MSNLADVREAKLTATHLLKKSKHKEGYFVSYYTKNKEKYLLAQKKYRAKLKSNQPPKPLSEFQQTKQKQLLKLLVNHRSFVPWTKLAKLFRCGYITSPKGHIRIPVPVRSLGGLKTGTLYYQNQKIGDAKLSGEVMLPNQAYYDKSEFFTYLQEKSGIEYLTIKEHFIQLKTKPKNLTENDYNTIKETLYIPVKEPP</sequence>
<protein>
    <submittedName>
        <fullName evidence="1">15109_t:CDS:1</fullName>
    </submittedName>
</protein>
<comment type="caution">
    <text evidence="1">The sequence shown here is derived from an EMBL/GenBank/DDBJ whole genome shotgun (WGS) entry which is preliminary data.</text>
</comment>